<dbReference type="Pfam" id="PF08632">
    <property type="entry name" value="Zds_C"/>
    <property type="match status" value="1"/>
</dbReference>
<organism evidence="3 4">
    <name type="scientific">Funneliformis geosporum</name>
    <dbReference type="NCBI Taxonomy" id="1117311"/>
    <lineage>
        <taxon>Eukaryota</taxon>
        <taxon>Fungi</taxon>
        <taxon>Fungi incertae sedis</taxon>
        <taxon>Mucoromycota</taxon>
        <taxon>Glomeromycotina</taxon>
        <taxon>Glomeromycetes</taxon>
        <taxon>Glomerales</taxon>
        <taxon>Glomeraceae</taxon>
        <taxon>Funneliformis</taxon>
    </lineage>
</organism>
<feature type="compositionally biased region" description="Low complexity" evidence="1">
    <location>
        <begin position="473"/>
        <end position="492"/>
    </location>
</feature>
<keyword evidence="4" id="KW-1185">Reference proteome</keyword>
<feature type="region of interest" description="Disordered" evidence="1">
    <location>
        <begin position="27"/>
        <end position="91"/>
    </location>
</feature>
<evidence type="ECO:0000259" key="2">
    <source>
        <dbReference type="SMART" id="SM01327"/>
    </source>
</evidence>
<dbReference type="InterPro" id="IPR013941">
    <property type="entry name" value="ZDS1_C"/>
</dbReference>
<accession>A0A9W4T292</accession>
<dbReference type="Proteomes" id="UP001153678">
    <property type="component" value="Unassembled WGS sequence"/>
</dbReference>
<proteinExistence type="predicted"/>
<feature type="compositionally biased region" description="Basic and acidic residues" evidence="1">
    <location>
        <begin position="340"/>
        <end position="351"/>
    </location>
</feature>
<feature type="compositionally biased region" description="Low complexity" evidence="1">
    <location>
        <begin position="705"/>
        <end position="715"/>
    </location>
</feature>
<evidence type="ECO:0000256" key="1">
    <source>
        <dbReference type="SAM" id="MobiDB-lite"/>
    </source>
</evidence>
<comment type="caution">
    <text evidence="3">The sequence shown here is derived from an EMBL/GenBank/DDBJ whole genome shotgun (WGS) entry which is preliminary data.</text>
</comment>
<feature type="compositionally biased region" description="Basic and acidic residues" evidence="1">
    <location>
        <begin position="223"/>
        <end position="234"/>
    </location>
</feature>
<reference evidence="3" key="1">
    <citation type="submission" date="2022-08" db="EMBL/GenBank/DDBJ databases">
        <authorList>
            <person name="Kallberg Y."/>
            <person name="Tangrot J."/>
            <person name="Rosling A."/>
        </authorList>
    </citation>
    <scope>NUCLEOTIDE SEQUENCE</scope>
    <source>
        <strain evidence="3">Wild A</strain>
    </source>
</reference>
<feature type="region of interest" description="Disordered" evidence="1">
    <location>
        <begin position="211"/>
        <end position="238"/>
    </location>
</feature>
<gene>
    <name evidence="3" type="ORF">FWILDA_LOCUS13922</name>
</gene>
<protein>
    <submittedName>
        <fullName evidence="3">13904_t:CDS:1</fullName>
    </submittedName>
</protein>
<dbReference type="AlphaFoldDB" id="A0A9W4T292"/>
<feature type="compositionally biased region" description="Polar residues" evidence="1">
    <location>
        <begin position="27"/>
        <end position="48"/>
    </location>
</feature>
<feature type="region of interest" description="Disordered" evidence="1">
    <location>
        <begin position="801"/>
        <end position="824"/>
    </location>
</feature>
<dbReference type="EMBL" id="CAMKVN010005621">
    <property type="protein sequence ID" value="CAI2189121.1"/>
    <property type="molecule type" value="Genomic_DNA"/>
</dbReference>
<feature type="region of interest" description="Disordered" evidence="1">
    <location>
        <begin position="312"/>
        <end position="357"/>
    </location>
</feature>
<feature type="region of interest" description="Disordered" evidence="1">
    <location>
        <begin position="424"/>
        <end position="728"/>
    </location>
</feature>
<feature type="region of interest" description="Disordered" evidence="1">
    <location>
        <begin position="882"/>
        <end position="986"/>
    </location>
</feature>
<evidence type="ECO:0000313" key="3">
    <source>
        <dbReference type="EMBL" id="CAI2189121.1"/>
    </source>
</evidence>
<feature type="compositionally biased region" description="Polar residues" evidence="1">
    <location>
        <begin position="461"/>
        <end position="472"/>
    </location>
</feature>
<feature type="compositionally biased region" description="Polar residues" evidence="1">
    <location>
        <begin position="928"/>
        <end position="938"/>
    </location>
</feature>
<dbReference type="SMART" id="SM01327">
    <property type="entry name" value="Zds_C"/>
    <property type="match status" value="1"/>
</dbReference>
<feature type="domain" description="Protein Zds1 C-terminal" evidence="2">
    <location>
        <begin position="723"/>
        <end position="775"/>
    </location>
</feature>
<feature type="compositionally biased region" description="Polar residues" evidence="1">
    <location>
        <begin position="686"/>
        <end position="700"/>
    </location>
</feature>
<dbReference type="OrthoDB" id="5589766at2759"/>
<feature type="non-terminal residue" evidence="3">
    <location>
        <position position="1"/>
    </location>
</feature>
<feature type="compositionally biased region" description="Polar residues" evidence="1">
    <location>
        <begin position="946"/>
        <end position="963"/>
    </location>
</feature>
<feature type="compositionally biased region" description="Basic and acidic residues" evidence="1">
    <location>
        <begin position="506"/>
        <end position="684"/>
    </location>
</feature>
<name>A0A9W4T292_9GLOM</name>
<sequence>MLNETSEENLLEFSKKMLDAAFGLSENNIKETPSTAEDPTSVQTSTFSPLPIALESKIKPRSEKKKVKINMPSFQSQPVNDHKKQASSDSATSFKVKNSNIFDTISDTLTNFNLKEDTTETPLRSPGLMEMRLKRKSIMVSEEEDPNCSVNSDELHIETDNPSHLFWVPAHLHPEIAPNEFRKWLKYYAKDEFNSGLTSLRRRKSTLSKQYIPSEVEDDEETTDNKEESEKKSSGFDWESFGESDGIISHSSESTKLNILRRSLSLNLPPFIGGTISNPNDPNIFDRHSSPDVDSKILVPRMAPALKRTARTKIRRNSVAGEQNPRRFSAHRRTRSTHVSSDKRKRSEDKIMSNIPKKRSESALSIPFIPPQVDTEKIDMNFTDNYNIISNEMVDEPEEISNNIELDCIDVKDGMGPIRIVLEDNDPEANVTPSQRTSSLSSDADHSFSKLGVEPSHDKSNLLQVDTSIQPGTASTTPPTSPASPTTAQASTKRTSAWSWLWSGGSEEKLKEGEKDKEEKKEKESKPKKKEKEGEKDKEEKKEKESKPKKKEKEKEGEKDKEEKKEKELKLKKKEKEKEGEKDKEEKKEKESKPKKKEKEKEGEKDKEEKKEKESKPKKKEKEKEGEKDKEEKKEKELKPKKNKLDKPDKVEKTEKSEKSDKNDKNEKENNDLAVKEKDKEKSPKISLSSIFSWPSQNKGKSSEDSSTTTISTTPLPQPTTPNKKTKYTNYNRLPIHVERAIYRLSHIKLANPRRPLHEQVLISNMMFWYLSLINKQQVENGEGGNPNAEMAVQIVKSKVGKEKAGRKRRKGEKKSGLTRKGAGSSAEIAYKAPQYDMNLIPLSNEFEEVSAEDYSDNDYQSEEEIKTHSYQYYNDEYLSDGTDGGYLDETNGRIESSHGGDLLNSSAEFDDKIGESSSGDKNIKNYVRSSNGRSKSPTGKRPSPNGRSTSPTSKNRNPVSSDVQRKSVPPSNTRKSVNVLRNRAS</sequence>
<dbReference type="InterPro" id="IPR040206">
    <property type="entry name" value="Zds1/2"/>
</dbReference>
<dbReference type="GO" id="GO:0010971">
    <property type="term" value="P:positive regulation of G2/M transition of mitotic cell cycle"/>
    <property type="evidence" value="ECO:0007669"/>
    <property type="project" value="TreeGrafter"/>
</dbReference>
<dbReference type="GO" id="GO:0030010">
    <property type="term" value="P:establishment of cell polarity"/>
    <property type="evidence" value="ECO:0007669"/>
    <property type="project" value="TreeGrafter"/>
</dbReference>
<dbReference type="PANTHER" id="PTHR28089">
    <property type="entry name" value="PROTEIN ZDS1-RELATED"/>
    <property type="match status" value="1"/>
</dbReference>
<evidence type="ECO:0000313" key="4">
    <source>
        <dbReference type="Proteomes" id="UP001153678"/>
    </source>
</evidence>
<dbReference type="GO" id="GO:0005737">
    <property type="term" value="C:cytoplasm"/>
    <property type="evidence" value="ECO:0007669"/>
    <property type="project" value="TreeGrafter"/>
</dbReference>
<dbReference type="PANTHER" id="PTHR28089:SF1">
    <property type="entry name" value="PROTEIN ZDS1-RELATED"/>
    <property type="match status" value="1"/>
</dbReference>